<dbReference type="SUPFAM" id="SSF48317">
    <property type="entry name" value="Acid phosphatase/Vanadium-dependent haloperoxidase"/>
    <property type="match status" value="1"/>
</dbReference>
<dbReference type="OrthoDB" id="7793240at2"/>
<dbReference type="Gene3D" id="1.10.606.20">
    <property type="match status" value="1"/>
</dbReference>
<dbReference type="PANTHER" id="PTHR34599:SF1">
    <property type="entry name" value="PHOSPHATIDIC ACID PHOSPHATASE TYPE 2_HALOPEROXIDASE DOMAIN-CONTAINING PROTEIN"/>
    <property type="match status" value="1"/>
</dbReference>
<dbReference type="PROSITE" id="PS51257">
    <property type="entry name" value="PROKAR_LIPOPROTEIN"/>
    <property type="match status" value="1"/>
</dbReference>
<keyword evidence="2" id="KW-1185">Reference proteome</keyword>
<dbReference type="AlphaFoldDB" id="A0A419WA01"/>
<sequence length="451" mass="48470">MKGNFKVLAYMLLLCVAIVACEKKNDFVDSSDFLGNGVVKSYSGDMVLKWSETTSLAIDTKLPAPAEARVYAMVSIAMHDALNNVYPMFHTYALDNSGTGSKEVTKKTVAAISDAAVSQAAHDVLVSLFTSYTAKADSVLQTCLEGIDDSESKDLGIEIGKSAALAVQDKRASDTGFSFSSYPQGTIPGEYRSTMPYAVAFPPVWPDNAVYGATLGNLSPFGVMAGNQFPASAPYSINSPEYTADYDEVKSIGSNTSAVRTAEQTADVIFFTDNMPSMINRVARYVAISEGLGGWDAARLLALTNMVQIDAIICGFHELYFYNFWRPFTAIREGNNDGNEDTEGDAGWNAVTAARAIPPLPAYPSTYAVAGRGGVVIISEVLGKPVGPVVVGSYSAPNEQRTYNDIAEVGEIMGLSRLYGGHNFRHDIEEGNALGEKIASYVFQNNLRPIK</sequence>
<dbReference type="InterPro" id="IPR052559">
    <property type="entry name" value="V-haloperoxidase"/>
</dbReference>
<dbReference type="Proteomes" id="UP000283387">
    <property type="component" value="Unassembled WGS sequence"/>
</dbReference>
<dbReference type="PANTHER" id="PTHR34599">
    <property type="entry name" value="PEROXIDASE-RELATED"/>
    <property type="match status" value="1"/>
</dbReference>
<reference evidence="1 2" key="1">
    <citation type="submission" date="2018-09" db="EMBL/GenBank/DDBJ databases">
        <title>Genomic Encyclopedia of Archaeal and Bacterial Type Strains, Phase II (KMG-II): from individual species to whole genera.</title>
        <authorList>
            <person name="Goeker M."/>
        </authorList>
    </citation>
    <scope>NUCLEOTIDE SEQUENCE [LARGE SCALE GENOMIC DNA]</scope>
    <source>
        <strain evidence="1 2">DSM 27148</strain>
    </source>
</reference>
<dbReference type="EMBL" id="RAPN01000001">
    <property type="protein sequence ID" value="RKD92232.1"/>
    <property type="molecule type" value="Genomic_DNA"/>
</dbReference>
<gene>
    <name evidence="1" type="ORF">BC643_2603</name>
</gene>
<evidence type="ECO:0000313" key="2">
    <source>
        <dbReference type="Proteomes" id="UP000283387"/>
    </source>
</evidence>
<comment type="caution">
    <text evidence="1">The sequence shown here is derived from an EMBL/GenBank/DDBJ whole genome shotgun (WGS) entry which is preliminary data.</text>
</comment>
<accession>A0A419WA01</accession>
<dbReference type="InterPro" id="IPR036938">
    <property type="entry name" value="PAP2/HPO_sf"/>
</dbReference>
<protein>
    <submittedName>
        <fullName evidence="1">PAP2 superfamily protein</fullName>
    </submittedName>
</protein>
<organism evidence="1 2">
    <name type="scientific">Mangrovibacterium diazotrophicum</name>
    <dbReference type="NCBI Taxonomy" id="1261403"/>
    <lineage>
        <taxon>Bacteria</taxon>
        <taxon>Pseudomonadati</taxon>
        <taxon>Bacteroidota</taxon>
        <taxon>Bacteroidia</taxon>
        <taxon>Marinilabiliales</taxon>
        <taxon>Prolixibacteraceae</taxon>
        <taxon>Mangrovibacterium</taxon>
    </lineage>
</organism>
<evidence type="ECO:0000313" key="1">
    <source>
        <dbReference type="EMBL" id="RKD92232.1"/>
    </source>
</evidence>
<dbReference type="CDD" id="cd03398">
    <property type="entry name" value="PAP2_haloperoxidase"/>
    <property type="match status" value="1"/>
</dbReference>
<proteinExistence type="predicted"/>
<dbReference type="RefSeq" id="WP_120273463.1">
    <property type="nucleotide sequence ID" value="NZ_RAPN01000001.1"/>
</dbReference>
<name>A0A419WA01_9BACT</name>